<dbReference type="InterPro" id="IPR012337">
    <property type="entry name" value="RNaseH-like_sf"/>
</dbReference>
<dbReference type="GO" id="GO:0008408">
    <property type="term" value="F:3'-5' exonuclease activity"/>
    <property type="evidence" value="ECO:0007669"/>
    <property type="project" value="TreeGrafter"/>
</dbReference>
<sequence>MKPATGATPLIALEAVALDTETTGLDTAKARIVQIGAIAVSRGHILDGRQIEMLVDPEIAIPSASTRIHGITNAMVRNAPAFAAAWASLQAFIESRIVIGYAIGFDLSMLEREAARAGLPWKRPRSLCVRLLARLVEPGQADQSLNAIADRLGIVITDRHSALGDARIAAGIFVALLPKLQERGIRTLAEAERACMEQRAELETGQRAGWADPVSRPAPPSFRSVDPFAYRHRVGELMSSPPVVVAPSVSVNDAIALMIARRISSLFVADPAEPGLPLDAYGIVTERDVMRLLASEGAEALAKPVDGIVTRPLVSIREQAFAYRAVGRMDRLKIRHLAVRHEDGRLAGVFSARDLLKLRASAAINLDDTIEHAASPAEMAAAWAMLPGVADALIAERIDARTVAEIVSEELCAMTRRATILAEAAMAGEGHGPPPCAYAVLVLGSGGRGESLLAADQDNAIVFAEGDPDGPANRWFARLGEKIADLLDQSGVPYCKGGVMAKNALWRGSLAHWKERVADWIGRSRPQDLLNVDIFFDLRPVYGDLALGETLFAHAYELGHARPEFAKLLGEQVAPGNPFTLFGGLQLENGRIDLKLHGLFPAVAMARTLAIRHGIRARSTRERLEGLIALDIGGDEDMQAMLSAHSVLLALLLAQQSRDLYAGLPVSNRVELAKLDRAQRAELKAALKALQPAPDLVRDLMFG</sequence>
<dbReference type="GO" id="GO:0003676">
    <property type="term" value="F:nucleic acid binding"/>
    <property type="evidence" value="ECO:0007669"/>
    <property type="project" value="InterPro"/>
</dbReference>
<dbReference type="GO" id="GO:0045004">
    <property type="term" value="P:DNA replication proofreading"/>
    <property type="evidence" value="ECO:0007669"/>
    <property type="project" value="TreeGrafter"/>
</dbReference>
<dbReference type="EMBL" id="CP159253">
    <property type="protein sequence ID" value="XCG47382.1"/>
    <property type="molecule type" value="Genomic_DNA"/>
</dbReference>
<keyword evidence="3" id="KW-0129">CBS domain</keyword>
<dbReference type="SMART" id="SM00479">
    <property type="entry name" value="EXOIII"/>
    <property type="match status" value="1"/>
</dbReference>
<dbReference type="SUPFAM" id="SSF53098">
    <property type="entry name" value="Ribonuclease H-like"/>
    <property type="match status" value="1"/>
</dbReference>
<dbReference type="GO" id="GO:0008773">
    <property type="term" value="F:[protein-PII] uridylyltransferase activity"/>
    <property type="evidence" value="ECO:0007669"/>
    <property type="project" value="InterPro"/>
</dbReference>
<dbReference type="Gene3D" id="3.30.420.10">
    <property type="entry name" value="Ribonuclease H-like superfamily/Ribonuclease H"/>
    <property type="match status" value="1"/>
</dbReference>
<dbReference type="PROSITE" id="PS51371">
    <property type="entry name" value="CBS"/>
    <property type="match status" value="2"/>
</dbReference>
<evidence type="ECO:0000259" key="4">
    <source>
        <dbReference type="PROSITE" id="PS51371"/>
    </source>
</evidence>
<dbReference type="FunFam" id="3.30.420.10:FF:000045">
    <property type="entry name" value="3'-5' exonuclease DinG"/>
    <property type="match status" value="1"/>
</dbReference>
<proteinExistence type="predicted"/>
<dbReference type="InterPro" id="IPR018821">
    <property type="entry name" value="DUF294_put_nucleoTrafse_sb-bd"/>
</dbReference>
<protein>
    <submittedName>
        <fullName evidence="5">DUF294 nucleotidyltransferase-like domain-containing protein</fullName>
    </submittedName>
</protein>
<dbReference type="Gene3D" id="3.10.580.10">
    <property type="entry name" value="CBS-domain"/>
    <property type="match status" value="1"/>
</dbReference>
<dbReference type="SMART" id="SM00116">
    <property type="entry name" value="CBS"/>
    <property type="match status" value="2"/>
</dbReference>
<evidence type="ECO:0000313" key="5">
    <source>
        <dbReference type="EMBL" id="XCG47382.1"/>
    </source>
</evidence>
<dbReference type="GO" id="GO:0005829">
    <property type="term" value="C:cytosol"/>
    <property type="evidence" value="ECO:0007669"/>
    <property type="project" value="TreeGrafter"/>
</dbReference>
<dbReference type="Pfam" id="PF00929">
    <property type="entry name" value="RNase_T"/>
    <property type="match status" value="1"/>
</dbReference>
<reference evidence="5" key="1">
    <citation type="submission" date="2024-06" db="EMBL/GenBank/DDBJ databases">
        <title>Mesorhizobium karijinii sp. nov., a symbiont of the iconic Swainsona formosa from arid Australia.</title>
        <authorList>
            <person name="Hill Y.J."/>
            <person name="Watkin E.L.J."/>
            <person name="O'Hara G.W."/>
            <person name="Terpolilli J."/>
            <person name="Tye M.L."/>
            <person name="Kohlmeier M.G."/>
        </authorList>
    </citation>
    <scope>NUCLEOTIDE SEQUENCE</scope>
    <source>
        <strain evidence="5">WSM2240</strain>
    </source>
</reference>
<dbReference type="CDD" id="cd05401">
    <property type="entry name" value="NT_GlnE_GlnD_like"/>
    <property type="match status" value="1"/>
</dbReference>
<evidence type="ECO:0000256" key="1">
    <source>
        <dbReference type="ARBA" id="ARBA00025483"/>
    </source>
</evidence>
<evidence type="ECO:0000256" key="3">
    <source>
        <dbReference type="PROSITE-ProRule" id="PRU00703"/>
    </source>
</evidence>
<dbReference type="Pfam" id="PF10335">
    <property type="entry name" value="DUF294_C"/>
    <property type="match status" value="1"/>
</dbReference>
<comment type="subunit">
    <text evidence="2">DNA polymerase III contains a core (composed of alpha, epsilon and theta chains) that associates with a tau subunit. This core dimerizes to form the POLIII' complex. PolIII' associates with the gamma complex (composed of gamma, delta, delta', psi and chi chains) and with the beta chain to form the complete DNA polymerase III complex.</text>
</comment>
<name>A0AAU8CL08_9HYPH</name>
<dbReference type="InterPro" id="IPR005105">
    <property type="entry name" value="GlnD_Uridyltrans_N"/>
</dbReference>
<dbReference type="CDD" id="cd06127">
    <property type="entry name" value="DEDDh"/>
    <property type="match status" value="1"/>
</dbReference>
<dbReference type="Pfam" id="PF00571">
    <property type="entry name" value="CBS"/>
    <property type="match status" value="2"/>
</dbReference>
<dbReference type="PANTHER" id="PTHR30231:SF41">
    <property type="entry name" value="DNA POLYMERASE III SUBUNIT EPSILON"/>
    <property type="match status" value="1"/>
</dbReference>
<feature type="domain" description="CBS" evidence="4">
    <location>
        <begin position="309"/>
        <end position="369"/>
    </location>
</feature>
<dbReference type="Pfam" id="PF03445">
    <property type="entry name" value="DUF294"/>
    <property type="match status" value="1"/>
</dbReference>
<dbReference type="AlphaFoldDB" id="A0AAU8CL08"/>
<organism evidence="5">
    <name type="scientific">Mesorhizobium sp. WSM2240</name>
    <dbReference type="NCBI Taxonomy" id="3228851"/>
    <lineage>
        <taxon>Bacteria</taxon>
        <taxon>Pseudomonadati</taxon>
        <taxon>Pseudomonadota</taxon>
        <taxon>Alphaproteobacteria</taxon>
        <taxon>Hyphomicrobiales</taxon>
        <taxon>Phyllobacteriaceae</taxon>
        <taxon>Mesorhizobium</taxon>
    </lineage>
</organism>
<dbReference type="RefSeq" id="WP_353645067.1">
    <property type="nucleotide sequence ID" value="NZ_CP159253.1"/>
</dbReference>
<dbReference type="InterPro" id="IPR046342">
    <property type="entry name" value="CBS_dom_sf"/>
</dbReference>
<dbReference type="InterPro" id="IPR036397">
    <property type="entry name" value="RNaseH_sf"/>
</dbReference>
<dbReference type="InterPro" id="IPR013520">
    <property type="entry name" value="Ribonucl_H"/>
</dbReference>
<dbReference type="InterPro" id="IPR000644">
    <property type="entry name" value="CBS_dom"/>
</dbReference>
<evidence type="ECO:0000256" key="2">
    <source>
        <dbReference type="ARBA" id="ARBA00026073"/>
    </source>
</evidence>
<feature type="domain" description="CBS" evidence="4">
    <location>
        <begin position="238"/>
        <end position="299"/>
    </location>
</feature>
<dbReference type="PANTHER" id="PTHR30231">
    <property type="entry name" value="DNA POLYMERASE III SUBUNIT EPSILON"/>
    <property type="match status" value="1"/>
</dbReference>
<gene>
    <name evidence="5" type="ORF">ABVK50_19160</name>
</gene>
<accession>A0AAU8CL08</accession>
<comment type="function">
    <text evidence="1">DNA polymerase III is a complex, multichain enzyme responsible for most of the replicative synthesis in bacteria. The epsilon subunit contain the editing function and is a proofreading 3'-5' exonuclease.</text>
</comment>
<dbReference type="SUPFAM" id="SSF54631">
    <property type="entry name" value="CBS-domain pair"/>
    <property type="match status" value="1"/>
</dbReference>